<dbReference type="GO" id="GO:0047936">
    <property type="term" value="F:glucose 1-dehydrogenase [NAD(P)+] activity"/>
    <property type="evidence" value="ECO:0007669"/>
    <property type="project" value="UniProtKB-EC"/>
</dbReference>
<evidence type="ECO:0000256" key="2">
    <source>
        <dbReference type="ARBA" id="ARBA00023002"/>
    </source>
</evidence>
<dbReference type="InterPro" id="IPR002347">
    <property type="entry name" value="SDR_fam"/>
</dbReference>
<dbReference type="EC" id="1.1.1.47" evidence="3"/>
<dbReference type="PANTHER" id="PTHR24321">
    <property type="entry name" value="DEHYDROGENASES, SHORT CHAIN"/>
    <property type="match status" value="1"/>
</dbReference>
<comment type="caution">
    <text evidence="3">The sequence shown here is derived from an EMBL/GenBank/DDBJ whole genome shotgun (WGS) entry which is preliminary data.</text>
</comment>
<organism evidence="3 4">
    <name type="scientific">Paenibacillus gyeongsangnamensis</name>
    <dbReference type="NCBI Taxonomy" id="3388067"/>
    <lineage>
        <taxon>Bacteria</taxon>
        <taxon>Bacillati</taxon>
        <taxon>Bacillota</taxon>
        <taxon>Bacilli</taxon>
        <taxon>Bacillales</taxon>
        <taxon>Paenibacillaceae</taxon>
        <taxon>Paenibacillus</taxon>
    </lineage>
</organism>
<dbReference type="InterPro" id="IPR036291">
    <property type="entry name" value="NAD(P)-bd_dom_sf"/>
</dbReference>
<comment type="similarity">
    <text evidence="1">Belongs to the short-chain dehydrogenases/reductases (SDR) family.</text>
</comment>
<protein>
    <submittedName>
        <fullName evidence="3">Glucose 1-dehydrogenase</fullName>
        <ecNumber evidence="3">1.1.1.47</ecNumber>
    </submittedName>
</protein>
<evidence type="ECO:0000256" key="1">
    <source>
        <dbReference type="ARBA" id="ARBA00006484"/>
    </source>
</evidence>
<reference evidence="3 4" key="1">
    <citation type="submission" date="2022-12" db="EMBL/GenBank/DDBJ databases">
        <title>Draft genome sequence of Paenibacillus sp. dW9.</title>
        <authorList>
            <person name="Choi E.-W."/>
            <person name="Kim D.-U."/>
        </authorList>
    </citation>
    <scope>NUCLEOTIDE SEQUENCE [LARGE SCALE GENOMIC DNA]</scope>
    <source>
        <strain evidence="4">dW9</strain>
    </source>
</reference>
<keyword evidence="2 3" id="KW-0560">Oxidoreductase</keyword>
<keyword evidence="4" id="KW-1185">Reference proteome</keyword>
<dbReference type="SUPFAM" id="SSF51735">
    <property type="entry name" value="NAD(P)-binding Rossmann-fold domains"/>
    <property type="match status" value="1"/>
</dbReference>
<dbReference type="InterPro" id="IPR020904">
    <property type="entry name" value="Sc_DH/Rdtase_CS"/>
</dbReference>
<name>A0ABT4Q4T8_9BACL</name>
<dbReference type="NCBIfam" id="NF005559">
    <property type="entry name" value="PRK07231.1"/>
    <property type="match status" value="1"/>
</dbReference>
<sequence>MGRLRLDGKVVIITGAAMGQGAAEARLFAEEGARVVATDLQAGPLEALVAEIKQAGGEAIAVHHNVTSEDDWKLVVDKAVESFGKVDVLVNNAGVSTDAGLSQFTLEEWNKVLNINLTGCVLGMKYVLPEMKKAGGGSIINISSIAGIVALNYTNGYTASKGALRALSKAAAVELAKDSIRVNSVHPGIIETPMIQQALDAGARQMFEAGTPLPRLGKPEDIAYGVMYLASDESSFVTGTELIIDGGWTAR</sequence>
<gene>
    <name evidence="3" type="ORF">O9H85_05495</name>
</gene>
<accession>A0ABT4Q4T8</accession>
<dbReference type="PRINTS" id="PR00080">
    <property type="entry name" value="SDRFAMILY"/>
</dbReference>
<dbReference type="EMBL" id="JAQAGZ010000003">
    <property type="protein sequence ID" value="MCZ8511884.1"/>
    <property type="molecule type" value="Genomic_DNA"/>
</dbReference>
<dbReference type="PROSITE" id="PS00061">
    <property type="entry name" value="ADH_SHORT"/>
    <property type="match status" value="1"/>
</dbReference>
<dbReference type="Pfam" id="PF13561">
    <property type="entry name" value="adh_short_C2"/>
    <property type="match status" value="1"/>
</dbReference>
<dbReference type="PRINTS" id="PR00081">
    <property type="entry name" value="GDHRDH"/>
</dbReference>
<dbReference type="RefSeq" id="WP_269880282.1">
    <property type="nucleotide sequence ID" value="NZ_JAQAGZ010000003.1"/>
</dbReference>
<proteinExistence type="inferred from homology"/>
<evidence type="ECO:0000313" key="3">
    <source>
        <dbReference type="EMBL" id="MCZ8511884.1"/>
    </source>
</evidence>
<dbReference type="Proteomes" id="UP001527882">
    <property type="component" value="Unassembled WGS sequence"/>
</dbReference>
<dbReference type="PANTHER" id="PTHR24321:SF8">
    <property type="entry name" value="ESTRADIOL 17-BETA-DEHYDROGENASE 8-RELATED"/>
    <property type="match status" value="1"/>
</dbReference>
<dbReference type="Gene3D" id="3.40.50.720">
    <property type="entry name" value="NAD(P)-binding Rossmann-like Domain"/>
    <property type="match status" value="1"/>
</dbReference>
<evidence type="ECO:0000313" key="4">
    <source>
        <dbReference type="Proteomes" id="UP001527882"/>
    </source>
</evidence>